<dbReference type="GO" id="GO:0008835">
    <property type="term" value="F:diaminohydroxyphosphoribosylaminopyrimidine deaminase activity"/>
    <property type="evidence" value="ECO:0007669"/>
    <property type="project" value="UniProtKB-EC"/>
</dbReference>
<feature type="binding site" evidence="11">
    <location>
        <position position="212"/>
    </location>
    <ligand>
        <name>NADP(+)</name>
        <dbReference type="ChEBI" id="CHEBI:58349"/>
    </ligand>
</feature>
<feature type="binding site" evidence="12">
    <location>
        <position position="56"/>
    </location>
    <ligand>
        <name>Zn(2+)</name>
        <dbReference type="ChEBI" id="CHEBI:29105"/>
        <note>catalytic</note>
    </ligand>
</feature>
<dbReference type="EC" id="3.5.4.26" evidence="9"/>
<evidence type="ECO:0000256" key="9">
    <source>
        <dbReference type="PIRNR" id="PIRNR006769"/>
    </source>
</evidence>
<evidence type="ECO:0000256" key="2">
    <source>
        <dbReference type="ARBA" id="ARBA00004882"/>
    </source>
</evidence>
<dbReference type="Gene3D" id="3.40.140.10">
    <property type="entry name" value="Cytidine Deaminase, domain 2"/>
    <property type="match status" value="1"/>
</dbReference>
<dbReference type="eggNOG" id="COG0117">
    <property type="taxonomic scope" value="Bacteria"/>
</dbReference>
<dbReference type="GO" id="GO:0050661">
    <property type="term" value="F:NADP binding"/>
    <property type="evidence" value="ECO:0007669"/>
    <property type="project" value="InterPro"/>
</dbReference>
<dbReference type="SUPFAM" id="SSF53927">
    <property type="entry name" value="Cytidine deaminase-like"/>
    <property type="match status" value="1"/>
</dbReference>
<organism evidence="14 15">
    <name type="scientific">Lawsonia intracellularis (strain PHE/MN1-00)</name>
    <dbReference type="NCBI Taxonomy" id="363253"/>
    <lineage>
        <taxon>Bacteria</taxon>
        <taxon>Pseudomonadati</taxon>
        <taxon>Thermodesulfobacteriota</taxon>
        <taxon>Desulfovibrionia</taxon>
        <taxon>Desulfovibrionales</taxon>
        <taxon>Desulfovibrionaceae</taxon>
        <taxon>Lawsonia</taxon>
    </lineage>
</organism>
<keyword evidence="7 9" id="KW-0560">Oxidoreductase</keyword>
<feature type="binding site" evidence="12">
    <location>
        <position position="93"/>
    </location>
    <ligand>
        <name>Zn(2+)</name>
        <dbReference type="ChEBI" id="CHEBI:29105"/>
        <note>catalytic</note>
    </ligand>
</feature>
<dbReference type="InterPro" id="IPR016193">
    <property type="entry name" value="Cytidine_deaminase-like"/>
</dbReference>
<feature type="binding site" evidence="11">
    <location>
        <position position="219"/>
    </location>
    <ligand>
        <name>substrate</name>
    </ligand>
</feature>
<feature type="binding site" evidence="11">
    <location>
        <position position="208"/>
    </location>
    <ligand>
        <name>NADP(+)</name>
        <dbReference type="ChEBI" id="CHEBI:58349"/>
    </ligand>
</feature>
<dbReference type="UniPathway" id="UPA00275">
    <property type="reaction ID" value="UER00401"/>
</dbReference>
<dbReference type="AlphaFoldDB" id="Q1MS12"/>
<comment type="cofactor">
    <cofactor evidence="9 12">
        <name>Zn(2+)</name>
        <dbReference type="ChEBI" id="CHEBI:29105"/>
    </cofactor>
    <text evidence="9 12">Binds 1 zinc ion.</text>
</comment>
<proteinExistence type="inferred from homology"/>
<dbReference type="HOGENOM" id="CLU_036590_1_0_7"/>
<dbReference type="PIRSF" id="PIRSF006769">
    <property type="entry name" value="RibD"/>
    <property type="match status" value="1"/>
</dbReference>
<evidence type="ECO:0000256" key="11">
    <source>
        <dbReference type="PIRSR" id="PIRSR006769-2"/>
    </source>
</evidence>
<evidence type="ECO:0000256" key="3">
    <source>
        <dbReference type="ARBA" id="ARBA00004910"/>
    </source>
</evidence>
<dbReference type="eggNOG" id="COG1985">
    <property type="taxonomic scope" value="Bacteria"/>
</dbReference>
<feature type="binding site" evidence="11">
    <location>
        <position position="178"/>
    </location>
    <ligand>
        <name>NADP(+)</name>
        <dbReference type="ChEBI" id="CHEBI:58349"/>
    </ligand>
</feature>
<evidence type="ECO:0000256" key="5">
    <source>
        <dbReference type="ARBA" id="ARBA00007417"/>
    </source>
</evidence>
<dbReference type="SUPFAM" id="SSF53597">
    <property type="entry name" value="Dihydrofolate reductase-like"/>
    <property type="match status" value="1"/>
</dbReference>
<dbReference type="PROSITE" id="PS51747">
    <property type="entry name" value="CYT_DCMP_DEAMINASES_2"/>
    <property type="match status" value="1"/>
</dbReference>
<dbReference type="InterPro" id="IPR002734">
    <property type="entry name" value="RibDG_C"/>
</dbReference>
<dbReference type="GO" id="GO:0009231">
    <property type="term" value="P:riboflavin biosynthetic process"/>
    <property type="evidence" value="ECO:0007669"/>
    <property type="project" value="UniProtKB-UniPathway"/>
</dbReference>
<dbReference type="STRING" id="363253.LI0157"/>
<comment type="function">
    <text evidence="1 9">Converts 2,5-diamino-6-(ribosylamino)-4(3h)-pyrimidinone 5'-phosphate into 5-amino-6-(ribosylamino)-2,4(1h,3h)-pyrimidinedione 5'-phosphate.</text>
</comment>
<feature type="active site" description="Proton donor" evidence="10">
    <location>
        <position position="58"/>
    </location>
</feature>
<dbReference type="Gene3D" id="3.40.430.10">
    <property type="entry name" value="Dihydrofolate Reductase, subunit A"/>
    <property type="match status" value="1"/>
</dbReference>
<dbReference type="EC" id="1.1.1.193" evidence="9"/>
<sequence>MSLQVNHPYDYAMKYAISIAEKGRWDTAPNPVVGSVLIQNGKIVAEGFHSLYGGPHAEVLCINDAKNKHINLSDCTLITTLEPCNHYGKTPPCTKAIIDNNIKHVIIGTKDPTTLASGGVHTLTSAGITVEVGILEKECQALIADFITWQNTSRPYILLKLATTLDGKIATSTGHSKWISSEVSRQKVHKLRENVGKVGGAILIGGNTLKLDNPQLTCRNNNNNNKIQQPLAIIITSTLPEQQDIYLFNSRPTETIIYTTPQSGSTQQATTLRKKGVKIVTLKNWSPDLSAILTDITEHIRSTQGCLYMLCEGGGKLGSSLLKANLVDELHIYLSPKILGDNNALPIVNGRNPLTIHDAISLKIHTMELSGSDIHLTFRPEM</sequence>
<evidence type="ECO:0000313" key="15">
    <source>
        <dbReference type="Proteomes" id="UP000002430"/>
    </source>
</evidence>
<evidence type="ECO:0000256" key="7">
    <source>
        <dbReference type="ARBA" id="ARBA00023002"/>
    </source>
</evidence>
<dbReference type="CDD" id="cd01284">
    <property type="entry name" value="Riboflavin_deaminase-reductase"/>
    <property type="match status" value="1"/>
</dbReference>
<evidence type="ECO:0000256" key="12">
    <source>
        <dbReference type="PIRSR" id="PIRSR006769-3"/>
    </source>
</evidence>
<evidence type="ECO:0000256" key="8">
    <source>
        <dbReference type="ARBA" id="ARBA00023268"/>
    </source>
</evidence>
<dbReference type="Pfam" id="PF00383">
    <property type="entry name" value="dCMP_cyt_deam_1"/>
    <property type="match status" value="1"/>
</dbReference>
<feature type="binding site" evidence="11">
    <location>
        <begin position="314"/>
        <end position="320"/>
    </location>
    <ligand>
        <name>NADP(+)</name>
        <dbReference type="ChEBI" id="CHEBI:58349"/>
    </ligand>
</feature>
<feature type="binding site" evidence="11">
    <location>
        <position position="162"/>
    </location>
    <ligand>
        <name>NADP(+)</name>
        <dbReference type="ChEBI" id="CHEBI:58349"/>
    </ligand>
</feature>
<dbReference type="NCBIfam" id="TIGR00227">
    <property type="entry name" value="ribD_Cterm"/>
    <property type="match status" value="1"/>
</dbReference>
<feature type="binding site" evidence="11">
    <location>
        <position position="176"/>
    </location>
    <ligand>
        <name>substrate</name>
    </ligand>
</feature>
<keyword evidence="9" id="KW-0378">Hydrolase</keyword>
<feature type="binding site" evidence="12">
    <location>
        <position position="84"/>
    </location>
    <ligand>
        <name>Zn(2+)</name>
        <dbReference type="ChEBI" id="CHEBI:29105"/>
        <note>catalytic</note>
    </ligand>
</feature>
<evidence type="ECO:0000259" key="13">
    <source>
        <dbReference type="PROSITE" id="PS51747"/>
    </source>
</evidence>
<dbReference type="InterPro" id="IPR011549">
    <property type="entry name" value="RibD_C"/>
</dbReference>
<feature type="binding site" evidence="11">
    <location>
        <position position="216"/>
    </location>
    <ligand>
        <name>substrate</name>
    </ligand>
</feature>
<feature type="domain" description="CMP/dCMP-type deaminase" evidence="13">
    <location>
        <begin position="7"/>
        <end position="131"/>
    </location>
</feature>
<comment type="pathway">
    <text evidence="2 9">Cofactor biosynthesis; riboflavin biosynthesis; 5-amino-6-(D-ribitylamino)uracil from GTP: step 2/4.</text>
</comment>
<dbReference type="InterPro" id="IPR024072">
    <property type="entry name" value="DHFR-like_dom_sf"/>
</dbReference>
<comment type="pathway">
    <text evidence="3 9">Cofactor biosynthesis; riboflavin biosynthesis; 5-amino-6-(D-ribitylamino)uracil from GTP: step 3/4.</text>
</comment>
<dbReference type="Proteomes" id="UP000002430">
    <property type="component" value="Chromosome"/>
</dbReference>
<keyword evidence="9" id="KW-0686">Riboflavin biosynthesis</keyword>
<comment type="catalytic activity">
    <reaction evidence="9">
        <text>2,5-diamino-6-hydroxy-4-(5-phosphoribosylamino)-pyrimidine + H2O + H(+) = 5-amino-6-(5-phospho-D-ribosylamino)uracil + NH4(+)</text>
        <dbReference type="Rhea" id="RHEA:21868"/>
        <dbReference type="ChEBI" id="CHEBI:15377"/>
        <dbReference type="ChEBI" id="CHEBI:15378"/>
        <dbReference type="ChEBI" id="CHEBI:28938"/>
        <dbReference type="ChEBI" id="CHEBI:58453"/>
        <dbReference type="ChEBI" id="CHEBI:58614"/>
        <dbReference type="EC" id="3.5.4.26"/>
    </reaction>
</comment>
<accession>Q1MS12</accession>
<evidence type="ECO:0000256" key="6">
    <source>
        <dbReference type="ARBA" id="ARBA00022857"/>
    </source>
</evidence>
<keyword evidence="8" id="KW-0511">Multifunctional enzyme</keyword>
<dbReference type="InterPro" id="IPR004794">
    <property type="entry name" value="Eubact_RibD"/>
</dbReference>
<keyword evidence="9 12" id="KW-0862">Zinc</keyword>
<evidence type="ECO:0000256" key="10">
    <source>
        <dbReference type="PIRSR" id="PIRSR006769-1"/>
    </source>
</evidence>
<feature type="binding site" evidence="11">
    <location>
        <position position="192"/>
    </location>
    <ligand>
        <name>substrate</name>
    </ligand>
</feature>
<dbReference type="PANTHER" id="PTHR38011:SF7">
    <property type="entry name" value="2,5-DIAMINO-6-RIBOSYLAMINO-4(3H)-PYRIMIDINONE 5'-PHOSPHATE REDUCTASE"/>
    <property type="match status" value="1"/>
</dbReference>
<dbReference type="NCBIfam" id="TIGR00326">
    <property type="entry name" value="eubact_ribD"/>
    <property type="match status" value="1"/>
</dbReference>
<dbReference type="InterPro" id="IPR002125">
    <property type="entry name" value="CMP_dCMP_dom"/>
</dbReference>
<comment type="similarity">
    <text evidence="4 9">In the N-terminal section; belongs to the cytidine and deoxycytidylate deaminase family.</text>
</comment>
<dbReference type="PANTHER" id="PTHR38011">
    <property type="entry name" value="DIHYDROFOLATE REDUCTASE FAMILY PROTEIN (AFU_ORTHOLOGUE AFUA_8G06820)"/>
    <property type="match status" value="1"/>
</dbReference>
<evidence type="ECO:0000313" key="14">
    <source>
        <dbReference type="EMBL" id="CAJ54213.1"/>
    </source>
</evidence>
<dbReference type="GO" id="GO:0008703">
    <property type="term" value="F:5-amino-6-(5-phosphoribosylamino)uracil reductase activity"/>
    <property type="evidence" value="ECO:0007669"/>
    <property type="project" value="UniProtKB-EC"/>
</dbReference>
<keyword evidence="15" id="KW-1185">Reference proteome</keyword>
<dbReference type="KEGG" id="lip:LI0157"/>
<name>Q1MS12_LAWIP</name>
<feature type="binding site" evidence="11">
    <location>
        <position position="237"/>
    </location>
    <ligand>
        <name>NADP(+)</name>
        <dbReference type="ChEBI" id="CHEBI:58349"/>
    </ligand>
</feature>
<comment type="similarity">
    <text evidence="5 9">In the C-terminal section; belongs to the HTP reductase family.</text>
</comment>
<keyword evidence="6 9" id="KW-0521">NADP</keyword>
<gene>
    <name evidence="14" type="primary">ribD</name>
    <name evidence="14" type="ordered locus">LI0157</name>
</gene>
<dbReference type="Pfam" id="PF01872">
    <property type="entry name" value="RibD_C"/>
    <property type="match status" value="1"/>
</dbReference>
<comment type="catalytic activity">
    <reaction evidence="9">
        <text>5-amino-6-(5-phospho-D-ribitylamino)uracil + NADP(+) = 5-amino-6-(5-phospho-D-ribosylamino)uracil + NADPH + H(+)</text>
        <dbReference type="Rhea" id="RHEA:17845"/>
        <dbReference type="ChEBI" id="CHEBI:15378"/>
        <dbReference type="ChEBI" id="CHEBI:57783"/>
        <dbReference type="ChEBI" id="CHEBI:58349"/>
        <dbReference type="ChEBI" id="CHEBI:58421"/>
        <dbReference type="ChEBI" id="CHEBI:58453"/>
        <dbReference type="EC" id="1.1.1.193"/>
    </reaction>
</comment>
<keyword evidence="9 12" id="KW-0479">Metal-binding</keyword>
<evidence type="ECO:0000256" key="1">
    <source>
        <dbReference type="ARBA" id="ARBA00002151"/>
    </source>
</evidence>
<protein>
    <recommendedName>
        <fullName evidence="9">Riboflavin biosynthesis protein RibD</fullName>
    </recommendedName>
    <domain>
        <recommendedName>
            <fullName evidence="9">Diaminohydroxyphosphoribosylaminopyrimidine deaminase</fullName>
            <shortName evidence="9">DRAP deaminase</shortName>
            <ecNumber evidence="9">3.5.4.26</ecNumber>
        </recommendedName>
        <alternativeName>
            <fullName evidence="9">Riboflavin-specific deaminase</fullName>
        </alternativeName>
    </domain>
    <domain>
        <recommendedName>
            <fullName evidence="9">5-amino-6-(5-phosphoribosylamino)uracil reductase</fullName>
            <ecNumber evidence="9">1.1.1.193</ecNumber>
        </recommendedName>
        <alternativeName>
            <fullName evidence="9">HTP reductase</fullName>
        </alternativeName>
    </domain>
</protein>
<reference evidence="14 15" key="1">
    <citation type="submission" date="2005-11" db="EMBL/GenBank/DDBJ databases">
        <title>The complete genome sequence of Lawsonia intracellularis: the causative agent of proliferative enteropathy.</title>
        <authorList>
            <person name="Kaur K."/>
            <person name="Zhang Q."/>
            <person name="Beckler D."/>
            <person name="Munir S."/>
            <person name="Li L."/>
            <person name="Kinsley K."/>
            <person name="Herron L."/>
            <person name="Peterson A."/>
            <person name="May B."/>
            <person name="Singh S."/>
            <person name="Gebhart C."/>
            <person name="Kapur V."/>
        </authorList>
    </citation>
    <scope>NUCLEOTIDE SEQUENCE [LARGE SCALE GENOMIC DNA]</scope>
    <source>
        <strain evidence="14 15">PHE/MN1-00</strain>
    </source>
</reference>
<feature type="binding site" evidence="11">
    <location>
        <position position="312"/>
    </location>
    <ligand>
        <name>substrate</name>
    </ligand>
</feature>
<evidence type="ECO:0000256" key="4">
    <source>
        <dbReference type="ARBA" id="ARBA00005259"/>
    </source>
</evidence>
<dbReference type="InterPro" id="IPR050765">
    <property type="entry name" value="Riboflavin_Biosynth_HTPR"/>
</dbReference>
<dbReference type="EMBL" id="AM180252">
    <property type="protein sequence ID" value="CAJ54213.1"/>
    <property type="molecule type" value="Genomic_DNA"/>
</dbReference>
<dbReference type="GO" id="GO:0046872">
    <property type="term" value="F:metal ion binding"/>
    <property type="evidence" value="ECO:0007669"/>
    <property type="project" value="UniProtKB-KW"/>
</dbReference>